<sequence>MSGKLKRKECMYLRCSLTALKRQTCSPPLEFFSCEDHPAEHLEDVKASSIMIVTAGAAVLKVNDAEESVKEGDAIFLAVDVGALPVSTSPGFTAYRAFTPLS</sequence>
<dbReference type="EMBL" id="UXUI01011640">
    <property type="protein sequence ID" value="VDD96398.1"/>
    <property type="molecule type" value="Genomic_DNA"/>
</dbReference>
<name>A0A0N4VLV3_ENTVE</name>
<gene>
    <name evidence="1" type="ORF">EVEC_LOCUS11149</name>
</gene>
<proteinExistence type="predicted"/>
<protein>
    <submittedName>
        <fullName evidence="3">ADH_N domain-containing protein</fullName>
    </submittedName>
</protein>
<keyword evidence="2" id="KW-1185">Reference proteome</keyword>
<dbReference type="Gene3D" id="2.60.120.10">
    <property type="entry name" value="Jelly Rolls"/>
    <property type="match status" value="1"/>
</dbReference>
<dbReference type="AlphaFoldDB" id="A0A0N4VLV3"/>
<dbReference type="WBParaSite" id="EVEC_0001188901-mRNA-1">
    <property type="protein sequence ID" value="EVEC_0001188901-mRNA-1"/>
    <property type="gene ID" value="EVEC_0001188901"/>
</dbReference>
<evidence type="ECO:0000313" key="1">
    <source>
        <dbReference type="EMBL" id="VDD96398.1"/>
    </source>
</evidence>
<evidence type="ECO:0000313" key="2">
    <source>
        <dbReference type="Proteomes" id="UP000274131"/>
    </source>
</evidence>
<dbReference type="InterPro" id="IPR014710">
    <property type="entry name" value="RmlC-like_jellyroll"/>
</dbReference>
<organism evidence="3">
    <name type="scientific">Enterobius vermicularis</name>
    <name type="common">Human pinworm</name>
    <dbReference type="NCBI Taxonomy" id="51028"/>
    <lineage>
        <taxon>Eukaryota</taxon>
        <taxon>Metazoa</taxon>
        <taxon>Ecdysozoa</taxon>
        <taxon>Nematoda</taxon>
        <taxon>Chromadorea</taxon>
        <taxon>Rhabditida</taxon>
        <taxon>Spirurina</taxon>
        <taxon>Oxyuridomorpha</taxon>
        <taxon>Oxyuroidea</taxon>
        <taxon>Oxyuridae</taxon>
        <taxon>Enterobius</taxon>
    </lineage>
</organism>
<evidence type="ECO:0000313" key="3">
    <source>
        <dbReference type="WBParaSite" id="EVEC_0001188901-mRNA-1"/>
    </source>
</evidence>
<accession>A0A0N4VLV3</accession>
<reference evidence="3" key="1">
    <citation type="submission" date="2017-02" db="UniProtKB">
        <authorList>
            <consortium name="WormBaseParasite"/>
        </authorList>
    </citation>
    <scope>IDENTIFICATION</scope>
</reference>
<dbReference type="Proteomes" id="UP000274131">
    <property type="component" value="Unassembled WGS sequence"/>
</dbReference>
<reference evidence="1 2" key="2">
    <citation type="submission" date="2018-10" db="EMBL/GenBank/DDBJ databases">
        <authorList>
            <consortium name="Pathogen Informatics"/>
        </authorList>
    </citation>
    <scope>NUCLEOTIDE SEQUENCE [LARGE SCALE GENOMIC DNA]</scope>
</reference>